<dbReference type="EMBL" id="WJBB01000009">
    <property type="protein sequence ID" value="MBC3797206.1"/>
    <property type="molecule type" value="Genomic_DNA"/>
</dbReference>
<feature type="signal peptide" evidence="1">
    <location>
        <begin position="1"/>
        <end position="28"/>
    </location>
</feature>
<sequence>MKKYFLKRTCLCFVLMLSFGFFSVTVFAEEASVIEDNPVTSDVSEASGNVITREMLPGDTATDKDNATVSAATTIKAASLFLPRLTAPGTDNSYFYANNIFYQSGYGMPNCTAYAWGRAYELLGSKPNLSTGNANQWWDYNLSKGIYSSGNTPKLGAIVCWNGSTCGHVAVVEAISGNQVTISESAWSGFLFRNYSYTIGSEDSSSVGGFQGYIYLGDFDDTPPIVNPPTDTTPPTVSNTQITDVNAEGFTVTCNVSDDSGIDRVMFPAWTEAGGQDDLVWQNGTVNGNTASCRILYSDHGNQRGAYIVHVYAYDKNGLCTTVPTGTTIDSTPPTITDVEVLNVSSLGYTVKCKVSDDSGIDRVQFPTWTNANGQDDVGLTWYTSMTTSSAIEGDIVSYTVRDWDHNCERGEYSTHIYVYDKFGNVTCYPVSVDVENDGSIIKKEVLNGHKYLLFNDALTWPEAEKEAEALGGNLVTITSLEEQALVKSMVSNAGRDNYFIGGTDQGQEGNYRWVTGEPFGITKWLPGQPDNNNGNENYLEISKTGYWNDVSNTRIGGYIVEKDLGAINIDSFSADKDSGQYANTSINLTAQASGENPPYQYKFYDQLGNTTTVLQDYSDSNTVNFKPSEAGIYTLSVDVKDAEGQIVTKSIANYNIQKMISCSYQTHIEDFGWQNVVSDGNLSGTVGQALRLEAIKINLDNQGYNVGIDYSTHIENIGWQDYVSNGNLSGTVGQALRLEAIKIKLSGADAEKFDVYYRVHAENVGWMGWAKNGEPAGTAGFCYRLEAIEIQIVPKGEDAPGTTATPFIANV</sequence>
<evidence type="ECO:0000259" key="2">
    <source>
        <dbReference type="PROSITE" id="PS50041"/>
    </source>
</evidence>
<dbReference type="InterPro" id="IPR016187">
    <property type="entry name" value="CTDL_fold"/>
</dbReference>
<dbReference type="SMART" id="SM00728">
    <property type="entry name" value="ChW"/>
    <property type="match status" value="3"/>
</dbReference>
<keyword evidence="1" id="KW-0732">Signal</keyword>
<dbReference type="Gene3D" id="2.60.40.3760">
    <property type="match status" value="2"/>
</dbReference>
<evidence type="ECO:0000256" key="1">
    <source>
        <dbReference type="SAM" id="SignalP"/>
    </source>
</evidence>
<dbReference type="InterPro" id="IPR016186">
    <property type="entry name" value="C-type_lectin-like/link_sf"/>
</dbReference>
<dbReference type="Proteomes" id="UP000653358">
    <property type="component" value="Unassembled WGS sequence"/>
</dbReference>
<accession>A0ABR6WL94</accession>
<comment type="caution">
    <text evidence="4">The sequence shown here is derived from an EMBL/GenBank/DDBJ whole genome shotgun (WGS) entry which is preliminary data.</text>
</comment>
<dbReference type="PANTHER" id="PTHR22803">
    <property type="entry name" value="MANNOSE, PHOSPHOLIPASE, LECTIN RECEPTOR RELATED"/>
    <property type="match status" value="1"/>
</dbReference>
<dbReference type="InterPro" id="IPR006637">
    <property type="entry name" value="ChW"/>
</dbReference>
<dbReference type="InterPro" id="IPR013688">
    <property type="entry name" value="GBS_Bsp-like"/>
</dbReference>
<reference evidence="4 5" key="1">
    <citation type="journal article" date="2020" name="mSystems">
        <title>Defining Genomic and Predicted Metabolic Features of the Acetobacterium Genus.</title>
        <authorList>
            <person name="Ross D.E."/>
            <person name="Marshall C.W."/>
            <person name="Gulliver D."/>
            <person name="May H.D."/>
            <person name="Norman R.S."/>
        </authorList>
    </citation>
    <scope>NUCLEOTIDE SEQUENCE [LARGE SCALE GENOMIC DNA]</scope>
    <source>
        <strain evidence="4 5">DSM 9173</strain>
    </source>
</reference>
<organism evidence="4 5">
    <name type="scientific">Acetobacterium tundrae</name>
    <dbReference type="NCBI Taxonomy" id="132932"/>
    <lineage>
        <taxon>Bacteria</taxon>
        <taxon>Bacillati</taxon>
        <taxon>Bacillota</taxon>
        <taxon>Clostridia</taxon>
        <taxon>Eubacteriales</taxon>
        <taxon>Eubacteriaceae</taxon>
        <taxon>Acetobacterium</taxon>
    </lineage>
</organism>
<dbReference type="Gene3D" id="3.10.100.10">
    <property type="entry name" value="Mannose-Binding Protein A, subunit A"/>
    <property type="match status" value="1"/>
</dbReference>
<dbReference type="CDD" id="cd03603">
    <property type="entry name" value="CLECT_VCBS"/>
    <property type="match status" value="1"/>
</dbReference>
<evidence type="ECO:0000313" key="5">
    <source>
        <dbReference type="Proteomes" id="UP000653358"/>
    </source>
</evidence>
<dbReference type="Pfam" id="PF08481">
    <property type="entry name" value="GBS_Bsp-like"/>
    <property type="match status" value="2"/>
</dbReference>
<dbReference type="SUPFAM" id="SSF54001">
    <property type="entry name" value="Cysteine proteinases"/>
    <property type="match status" value="1"/>
</dbReference>
<feature type="domain" description="Peptidase C51" evidence="3">
    <location>
        <begin position="86"/>
        <end position="215"/>
    </location>
</feature>
<dbReference type="Pfam" id="PF05257">
    <property type="entry name" value="CHAP"/>
    <property type="match status" value="1"/>
</dbReference>
<dbReference type="PROSITE" id="PS50911">
    <property type="entry name" value="CHAP"/>
    <property type="match status" value="1"/>
</dbReference>
<dbReference type="SMART" id="SM00034">
    <property type="entry name" value="CLECT"/>
    <property type="match status" value="1"/>
</dbReference>
<dbReference type="PROSITE" id="PS50041">
    <property type="entry name" value="C_TYPE_LECTIN_2"/>
    <property type="match status" value="1"/>
</dbReference>
<name>A0ABR6WL94_9FIRM</name>
<gene>
    <name evidence="4" type="ORF">GH807_09115</name>
</gene>
<evidence type="ECO:0000259" key="3">
    <source>
        <dbReference type="PROSITE" id="PS50911"/>
    </source>
</evidence>
<dbReference type="InterPro" id="IPR050111">
    <property type="entry name" value="C-type_lectin/snaclec_domain"/>
</dbReference>
<dbReference type="Pfam" id="PF00059">
    <property type="entry name" value="Lectin_C"/>
    <property type="match status" value="1"/>
</dbReference>
<proteinExistence type="predicted"/>
<dbReference type="InterPro" id="IPR034007">
    <property type="entry name" value="CTLD_bac"/>
</dbReference>
<dbReference type="InterPro" id="IPR038765">
    <property type="entry name" value="Papain-like_cys_pep_sf"/>
</dbReference>
<feature type="domain" description="C-type lectin" evidence="2">
    <location>
        <begin position="447"/>
        <end position="562"/>
    </location>
</feature>
<dbReference type="Pfam" id="PF07538">
    <property type="entry name" value="ChW"/>
    <property type="match status" value="3"/>
</dbReference>
<dbReference type="SUPFAM" id="SSF56436">
    <property type="entry name" value="C-type lectin-like"/>
    <property type="match status" value="1"/>
</dbReference>
<protein>
    <submittedName>
        <fullName evidence="4">CHAP domain-containing protein</fullName>
    </submittedName>
</protein>
<dbReference type="RefSeq" id="WP_148603024.1">
    <property type="nucleotide sequence ID" value="NZ_RXYB01000005.1"/>
</dbReference>
<keyword evidence="5" id="KW-1185">Reference proteome</keyword>
<dbReference type="InterPro" id="IPR001304">
    <property type="entry name" value="C-type_lectin-like"/>
</dbReference>
<dbReference type="InterPro" id="IPR007921">
    <property type="entry name" value="CHAP_dom"/>
</dbReference>
<dbReference type="Gene3D" id="3.90.1720.10">
    <property type="entry name" value="endopeptidase domain like (from Nostoc punctiforme)"/>
    <property type="match status" value="1"/>
</dbReference>
<evidence type="ECO:0000313" key="4">
    <source>
        <dbReference type="EMBL" id="MBC3797206.1"/>
    </source>
</evidence>
<feature type="chain" id="PRO_5046578697" evidence="1">
    <location>
        <begin position="29"/>
        <end position="812"/>
    </location>
</feature>